<dbReference type="PROSITE" id="PS00893">
    <property type="entry name" value="NUDIX_BOX"/>
    <property type="match status" value="1"/>
</dbReference>
<gene>
    <name evidence="3" type="ORF">OEA41_005465</name>
</gene>
<evidence type="ECO:0000313" key="4">
    <source>
        <dbReference type="Proteomes" id="UP001276659"/>
    </source>
</evidence>
<accession>A0AAE0DFM3</accession>
<keyword evidence="1" id="KW-0378">Hydrolase</keyword>
<comment type="caution">
    <text evidence="3">The sequence shown here is derived from an EMBL/GenBank/DDBJ whole genome shotgun (WGS) entry which is preliminary data.</text>
</comment>
<dbReference type="InterPro" id="IPR015797">
    <property type="entry name" value="NUDIX_hydrolase-like_dom_sf"/>
</dbReference>
<dbReference type="GO" id="GO:0016787">
    <property type="term" value="F:hydrolase activity"/>
    <property type="evidence" value="ECO:0007669"/>
    <property type="project" value="UniProtKB-KW"/>
</dbReference>
<name>A0AAE0DFM3_9LECA</name>
<evidence type="ECO:0000256" key="1">
    <source>
        <dbReference type="ARBA" id="ARBA00022801"/>
    </source>
</evidence>
<evidence type="ECO:0000313" key="3">
    <source>
        <dbReference type="EMBL" id="KAK3169017.1"/>
    </source>
</evidence>
<keyword evidence="4" id="KW-1185">Reference proteome</keyword>
<reference evidence="3" key="1">
    <citation type="submission" date="2022-11" db="EMBL/GenBank/DDBJ databases">
        <title>Chromosomal genome sequence assembly and mating type (MAT) locus characterization of the leprose asexual lichenized fungus Lepraria neglecta (Nyl.) Erichsen.</title>
        <authorList>
            <person name="Allen J.L."/>
            <person name="Pfeffer B."/>
        </authorList>
    </citation>
    <scope>NUCLEOTIDE SEQUENCE</scope>
    <source>
        <strain evidence="3">Allen 5258</strain>
    </source>
</reference>
<dbReference type="Gene3D" id="3.90.79.10">
    <property type="entry name" value="Nucleoside Triphosphate Pyrophosphohydrolase"/>
    <property type="match status" value="1"/>
</dbReference>
<dbReference type="InterPro" id="IPR020084">
    <property type="entry name" value="NUDIX_hydrolase_CS"/>
</dbReference>
<dbReference type="EMBL" id="JASNWA010000010">
    <property type="protein sequence ID" value="KAK3169017.1"/>
    <property type="molecule type" value="Genomic_DNA"/>
</dbReference>
<dbReference type="PANTHER" id="PTHR43736:SF1">
    <property type="entry name" value="DIHYDRONEOPTERIN TRIPHOSPHATE DIPHOSPHATASE"/>
    <property type="match status" value="1"/>
</dbReference>
<dbReference type="PROSITE" id="PS51462">
    <property type="entry name" value="NUDIX"/>
    <property type="match status" value="1"/>
</dbReference>
<proteinExistence type="predicted"/>
<dbReference type="PANTHER" id="PTHR43736">
    <property type="entry name" value="ADP-RIBOSE PYROPHOSPHATASE"/>
    <property type="match status" value="1"/>
</dbReference>
<protein>
    <recommendedName>
        <fullName evidence="2">Nudix hydrolase domain-containing protein</fullName>
    </recommendedName>
</protein>
<organism evidence="3 4">
    <name type="scientific">Lepraria neglecta</name>
    <dbReference type="NCBI Taxonomy" id="209136"/>
    <lineage>
        <taxon>Eukaryota</taxon>
        <taxon>Fungi</taxon>
        <taxon>Dikarya</taxon>
        <taxon>Ascomycota</taxon>
        <taxon>Pezizomycotina</taxon>
        <taxon>Lecanoromycetes</taxon>
        <taxon>OSLEUM clade</taxon>
        <taxon>Lecanoromycetidae</taxon>
        <taxon>Lecanorales</taxon>
        <taxon>Lecanorineae</taxon>
        <taxon>Stereocaulaceae</taxon>
        <taxon>Lepraria</taxon>
    </lineage>
</organism>
<dbReference type="Pfam" id="PF00293">
    <property type="entry name" value="NUDIX"/>
    <property type="match status" value="1"/>
</dbReference>
<dbReference type="InterPro" id="IPR000086">
    <property type="entry name" value="NUDIX_hydrolase_dom"/>
</dbReference>
<sequence length="193" mass="21909">MAGKAYPPLRFTAHPSTSPFTVSQQKYLSQHPDERFQYIATAALVFDIKKGIDPRILLLQRSAQDSMPNRWEVPGGGCDDEDESILHGLARELWEEAGLKATYIEPSLGEPHFFTSRSGKRICKFVFVVQVEQGAQGHLNVKLDPEEHRRFVWASQDEVKAKKVGDVELEFTTQDLENSLLQSFGYIEERSVQ</sequence>
<dbReference type="SUPFAM" id="SSF55811">
    <property type="entry name" value="Nudix"/>
    <property type="match status" value="1"/>
</dbReference>
<dbReference type="CDD" id="cd02883">
    <property type="entry name" value="NUDIX_Hydrolase"/>
    <property type="match status" value="1"/>
</dbReference>
<dbReference type="AlphaFoldDB" id="A0AAE0DFM3"/>
<feature type="domain" description="Nudix hydrolase" evidence="2">
    <location>
        <begin position="36"/>
        <end position="177"/>
    </location>
</feature>
<evidence type="ECO:0000259" key="2">
    <source>
        <dbReference type="PROSITE" id="PS51462"/>
    </source>
</evidence>
<dbReference type="Proteomes" id="UP001276659">
    <property type="component" value="Unassembled WGS sequence"/>
</dbReference>